<comment type="similarity">
    <text evidence="1">Belongs to the aspartate/glutamate racemases family.</text>
</comment>
<dbReference type="STRING" id="399497.BW733_03870"/>
<evidence type="ECO:0000313" key="4">
    <source>
        <dbReference type="Proteomes" id="UP000188235"/>
    </source>
</evidence>
<evidence type="ECO:0000256" key="2">
    <source>
        <dbReference type="ARBA" id="ARBA00023235"/>
    </source>
</evidence>
<dbReference type="InterPro" id="IPR004380">
    <property type="entry name" value="Asp_race"/>
</dbReference>
<evidence type="ECO:0000313" key="3">
    <source>
        <dbReference type="EMBL" id="AQP50100.1"/>
    </source>
</evidence>
<dbReference type="Pfam" id="PF01177">
    <property type="entry name" value="Asp_Glu_race"/>
    <property type="match status" value="1"/>
</dbReference>
<dbReference type="SUPFAM" id="SSF53681">
    <property type="entry name" value="Aspartate/glutamate racemase"/>
    <property type="match status" value="2"/>
</dbReference>
<dbReference type="OrthoDB" id="9803739at2"/>
<keyword evidence="4" id="KW-1185">Reference proteome</keyword>
<dbReference type="InterPro" id="IPR001920">
    <property type="entry name" value="Asp/Glu_race"/>
</dbReference>
<dbReference type="RefSeq" id="WP_077348050.1">
    <property type="nucleotide sequence ID" value="NZ_CP019607.1"/>
</dbReference>
<organism evidence="3 4">
    <name type="scientific">Tessaracoccus flavescens</name>
    <dbReference type="NCBI Taxonomy" id="399497"/>
    <lineage>
        <taxon>Bacteria</taxon>
        <taxon>Bacillati</taxon>
        <taxon>Actinomycetota</taxon>
        <taxon>Actinomycetes</taxon>
        <taxon>Propionibacteriales</taxon>
        <taxon>Propionibacteriaceae</taxon>
        <taxon>Tessaracoccus</taxon>
    </lineage>
</organism>
<name>A0A1Q2CVI4_9ACTN</name>
<accession>A0A1Q2CVI4</accession>
<dbReference type="Gene3D" id="3.40.50.1860">
    <property type="match status" value="2"/>
</dbReference>
<reference evidence="3 4" key="1">
    <citation type="journal article" date="2008" name="Int. J. Syst. Evol. Microbiol.">
        <title>Tessaracoccus flavescens sp. nov., isolated from marine sediment.</title>
        <authorList>
            <person name="Lee D.W."/>
            <person name="Lee S.D."/>
        </authorList>
    </citation>
    <scope>NUCLEOTIDE SEQUENCE [LARGE SCALE GENOMIC DNA]</scope>
    <source>
        <strain evidence="3 4">SST-39T</strain>
    </source>
</reference>
<dbReference type="PANTHER" id="PTHR21198">
    <property type="entry name" value="GLUTAMATE RACEMASE"/>
    <property type="match status" value="1"/>
</dbReference>
<dbReference type="EMBL" id="CP019607">
    <property type="protein sequence ID" value="AQP50100.1"/>
    <property type="molecule type" value="Genomic_DNA"/>
</dbReference>
<sequence>MRRIGMLGGMSWESTAQYYRIANELVRERLGGLHSAPLLIDSVDFAEIEAMQVEGDWDGAGRLLAGRAAALEAAGAELLVICTNTMHKVYDRIAEAVSVPVLHLADATAAAVRREGLDRVGLLGTAFTMEQEFYRDRIAGHGLEVVIPEAGERAVVHRVIYDELVRGIVRDDSREAYLAIIGRLVERGAHGVILGCTEIELLVGQEHVEVPLFPTTRIHVEEMVAQAGAPTL</sequence>
<dbReference type="AlphaFoldDB" id="A0A1Q2CVI4"/>
<protein>
    <submittedName>
        <fullName evidence="3">Aspartate/glutamate racemase</fullName>
    </submittedName>
</protein>
<keyword evidence="2" id="KW-0413">Isomerase</keyword>
<proteinExistence type="inferred from homology"/>
<dbReference type="KEGG" id="tfa:BW733_03870"/>
<gene>
    <name evidence="3" type="ORF">BW733_03870</name>
</gene>
<dbReference type="NCBIfam" id="TIGR00035">
    <property type="entry name" value="asp_race"/>
    <property type="match status" value="1"/>
</dbReference>
<dbReference type="PANTHER" id="PTHR21198:SF7">
    <property type="entry name" value="ASPARTATE-GLUTAMATE RACEMASE FAMILY"/>
    <property type="match status" value="1"/>
</dbReference>
<dbReference type="InterPro" id="IPR015942">
    <property type="entry name" value="Asp/Glu/hydantoin_racemase"/>
</dbReference>
<evidence type="ECO:0000256" key="1">
    <source>
        <dbReference type="ARBA" id="ARBA00007847"/>
    </source>
</evidence>
<dbReference type="GO" id="GO:0047661">
    <property type="term" value="F:amino-acid racemase activity"/>
    <property type="evidence" value="ECO:0007669"/>
    <property type="project" value="InterPro"/>
</dbReference>
<dbReference type="Proteomes" id="UP000188235">
    <property type="component" value="Chromosome"/>
</dbReference>